<keyword evidence="5" id="KW-1185">Reference proteome</keyword>
<gene>
    <name evidence="2" type="ordered locus">MTR_6g045333</name>
    <name evidence="3" type="ORF">MtrunA17_Chr6g0471031</name>
</gene>
<dbReference type="Pfam" id="PF00646">
    <property type="entry name" value="F-box"/>
    <property type="match status" value="1"/>
</dbReference>
<dbReference type="Gene3D" id="3.80.10.10">
    <property type="entry name" value="Ribonuclease Inhibitor"/>
    <property type="match status" value="1"/>
</dbReference>
<dbReference type="PROSITE" id="PS50181">
    <property type="entry name" value="FBOX"/>
    <property type="match status" value="1"/>
</dbReference>
<protein>
    <submittedName>
        <fullName evidence="2">F-box/RNI/FBD-like domain protein</fullName>
    </submittedName>
    <submittedName>
        <fullName evidence="3">Putative F-box domain, FBD domain, leucine-rich repeat domain, L domain-containing protein</fullName>
    </submittedName>
</protein>
<dbReference type="Proteomes" id="UP000002051">
    <property type="component" value="Chromosome 6"/>
</dbReference>
<dbReference type="Gene3D" id="1.20.1280.50">
    <property type="match status" value="1"/>
</dbReference>
<dbReference type="AlphaFoldDB" id="A0A072UAK7"/>
<name>A0A072UAK7_MEDTR</name>
<reference evidence="2 5" key="1">
    <citation type="journal article" date="2011" name="Nature">
        <title>The Medicago genome provides insight into the evolution of rhizobial symbioses.</title>
        <authorList>
            <person name="Young N.D."/>
            <person name="Debelle F."/>
            <person name="Oldroyd G.E."/>
            <person name="Geurts R."/>
            <person name="Cannon S.B."/>
            <person name="Udvardi M.K."/>
            <person name="Benedito V.A."/>
            <person name="Mayer K.F."/>
            <person name="Gouzy J."/>
            <person name="Schoof H."/>
            <person name="Van de Peer Y."/>
            <person name="Proost S."/>
            <person name="Cook D.R."/>
            <person name="Meyers B.C."/>
            <person name="Spannagl M."/>
            <person name="Cheung F."/>
            <person name="De Mita S."/>
            <person name="Krishnakumar V."/>
            <person name="Gundlach H."/>
            <person name="Zhou S."/>
            <person name="Mudge J."/>
            <person name="Bharti A.K."/>
            <person name="Murray J.D."/>
            <person name="Naoumkina M.A."/>
            <person name="Rosen B."/>
            <person name="Silverstein K.A."/>
            <person name="Tang H."/>
            <person name="Rombauts S."/>
            <person name="Zhao P.X."/>
            <person name="Zhou P."/>
            <person name="Barbe V."/>
            <person name="Bardou P."/>
            <person name="Bechner M."/>
            <person name="Bellec A."/>
            <person name="Berger A."/>
            <person name="Berges H."/>
            <person name="Bidwell S."/>
            <person name="Bisseling T."/>
            <person name="Choisne N."/>
            <person name="Couloux A."/>
            <person name="Denny R."/>
            <person name="Deshpande S."/>
            <person name="Dai X."/>
            <person name="Doyle J.J."/>
            <person name="Dudez A.M."/>
            <person name="Farmer A.D."/>
            <person name="Fouteau S."/>
            <person name="Franken C."/>
            <person name="Gibelin C."/>
            <person name="Gish J."/>
            <person name="Goldstein S."/>
            <person name="Gonzalez A.J."/>
            <person name="Green P.J."/>
            <person name="Hallab A."/>
            <person name="Hartog M."/>
            <person name="Hua A."/>
            <person name="Humphray S.J."/>
            <person name="Jeong D.H."/>
            <person name="Jing Y."/>
            <person name="Jocker A."/>
            <person name="Kenton S.M."/>
            <person name="Kim D.J."/>
            <person name="Klee K."/>
            <person name="Lai H."/>
            <person name="Lang C."/>
            <person name="Lin S."/>
            <person name="Macmil S.L."/>
            <person name="Magdelenat G."/>
            <person name="Matthews L."/>
            <person name="McCorrison J."/>
            <person name="Monaghan E.L."/>
            <person name="Mun J.H."/>
            <person name="Najar F.Z."/>
            <person name="Nicholson C."/>
            <person name="Noirot C."/>
            <person name="O'Bleness M."/>
            <person name="Paule C.R."/>
            <person name="Poulain J."/>
            <person name="Prion F."/>
            <person name="Qin B."/>
            <person name="Qu C."/>
            <person name="Retzel E.F."/>
            <person name="Riddle C."/>
            <person name="Sallet E."/>
            <person name="Samain S."/>
            <person name="Samson N."/>
            <person name="Sanders I."/>
            <person name="Saurat O."/>
            <person name="Scarpelli C."/>
            <person name="Schiex T."/>
            <person name="Segurens B."/>
            <person name="Severin A.J."/>
            <person name="Sherrier D.J."/>
            <person name="Shi R."/>
            <person name="Sims S."/>
            <person name="Singer S.R."/>
            <person name="Sinharoy S."/>
            <person name="Sterck L."/>
            <person name="Viollet A."/>
            <person name="Wang B.B."/>
            <person name="Wang K."/>
            <person name="Wang M."/>
            <person name="Wang X."/>
            <person name="Warfsmann J."/>
            <person name="Weissenbach J."/>
            <person name="White D.D."/>
            <person name="White J.D."/>
            <person name="Wiley G.B."/>
            <person name="Wincker P."/>
            <person name="Xing Y."/>
            <person name="Yang L."/>
            <person name="Yao Z."/>
            <person name="Ying F."/>
            <person name="Zhai J."/>
            <person name="Zhou L."/>
            <person name="Zuber A."/>
            <person name="Denarie J."/>
            <person name="Dixon R.A."/>
            <person name="May G.D."/>
            <person name="Schwartz D.C."/>
            <person name="Rogers J."/>
            <person name="Quetier F."/>
            <person name="Town C.D."/>
            <person name="Roe B.A."/>
        </authorList>
    </citation>
    <scope>NUCLEOTIDE SEQUENCE [LARGE SCALE GENOMIC DNA]</scope>
    <source>
        <strain evidence="2">A17</strain>
        <strain evidence="4 5">cv. Jemalong A17</strain>
    </source>
</reference>
<evidence type="ECO:0000313" key="4">
    <source>
        <dbReference type="EnsemblPlants" id="KEH26143"/>
    </source>
</evidence>
<sequence length="446" mass="51528">MIELKAGNPITQNSTSSLQFSNQFRSDLNRSPPYSIPMEDNIPNLLRQPTPTHSKRASRVDSLNDFQDDILSQILSFLPIKDAFRTTILSKRWVSLCHSRDVHHFNDIQSGVNEIEAWIHFCQMLDAILLSPRAQQHTLKSFHLKCRYDFWQFDYSSINQWVETAIRRHVEDLSLFLLPRVTLTSAIFCCKTLVVLKLTNLLVATLFDCSVHLPLLKTLHLSDVRFDDIEDLKKLISGSPMLEDLKTAYVTSNIGVEVTAGGYSKTLSKLIKANIRLFDVPLRAVSNVQFLTVTGMGKSLPNQEINSYYQGCPVFENLIELRLFWFDNCIHDWYEVVQMLHNCPKLQSLSISKWTGLSTTNEIEDWKYPYTVPECVSSHLTTCKILDYHAIEADFRFVTYILRNARHLQVMEIHYRSTWNSMESPQFLEDLFSYPRISPACNLSFI</sequence>
<dbReference type="Gramene" id="rna36129">
    <property type="protein sequence ID" value="RHN51647.1"/>
    <property type="gene ID" value="gene36129"/>
</dbReference>
<feature type="domain" description="F-box" evidence="1">
    <location>
        <begin position="60"/>
        <end position="108"/>
    </location>
</feature>
<dbReference type="PANTHER" id="PTHR31900">
    <property type="entry name" value="F-BOX/RNI SUPERFAMILY PROTEIN-RELATED"/>
    <property type="match status" value="1"/>
</dbReference>
<dbReference type="Proteomes" id="UP000265566">
    <property type="component" value="Chromosome 6"/>
</dbReference>
<organism evidence="2 5">
    <name type="scientific">Medicago truncatula</name>
    <name type="common">Barrel medic</name>
    <name type="synonym">Medicago tribuloides</name>
    <dbReference type="NCBI Taxonomy" id="3880"/>
    <lineage>
        <taxon>Eukaryota</taxon>
        <taxon>Viridiplantae</taxon>
        <taxon>Streptophyta</taxon>
        <taxon>Embryophyta</taxon>
        <taxon>Tracheophyta</taxon>
        <taxon>Spermatophyta</taxon>
        <taxon>Magnoliopsida</taxon>
        <taxon>eudicotyledons</taxon>
        <taxon>Gunneridae</taxon>
        <taxon>Pentapetalae</taxon>
        <taxon>rosids</taxon>
        <taxon>fabids</taxon>
        <taxon>Fabales</taxon>
        <taxon>Fabaceae</taxon>
        <taxon>Papilionoideae</taxon>
        <taxon>50 kb inversion clade</taxon>
        <taxon>NPAAA clade</taxon>
        <taxon>Hologalegina</taxon>
        <taxon>IRL clade</taxon>
        <taxon>Trifolieae</taxon>
        <taxon>Medicago</taxon>
    </lineage>
</organism>
<dbReference type="PANTHER" id="PTHR31900:SF34">
    <property type="entry name" value="EMB|CAB62440.1-RELATED"/>
    <property type="match status" value="1"/>
</dbReference>
<dbReference type="InterPro" id="IPR001810">
    <property type="entry name" value="F-box_dom"/>
</dbReference>
<evidence type="ECO:0000313" key="3">
    <source>
        <dbReference type="EMBL" id="RHN51647.1"/>
    </source>
</evidence>
<dbReference type="EMBL" id="PSQE01000006">
    <property type="protein sequence ID" value="RHN51647.1"/>
    <property type="molecule type" value="Genomic_DNA"/>
</dbReference>
<accession>A0A072UAK7</accession>
<evidence type="ECO:0000313" key="5">
    <source>
        <dbReference type="Proteomes" id="UP000002051"/>
    </source>
</evidence>
<dbReference type="HOGENOM" id="CLU_010721_1_0_1"/>
<reference evidence="4" key="3">
    <citation type="submission" date="2015-04" db="UniProtKB">
        <authorList>
            <consortium name="EnsemblPlants"/>
        </authorList>
    </citation>
    <scope>IDENTIFICATION</scope>
    <source>
        <strain evidence="4">cv. Jemalong A17</strain>
    </source>
</reference>
<proteinExistence type="predicted"/>
<dbReference type="STRING" id="3880.A0A072UAK7"/>
<reference evidence="2 5" key="2">
    <citation type="journal article" date="2014" name="BMC Genomics">
        <title>An improved genome release (version Mt4.0) for the model legume Medicago truncatula.</title>
        <authorList>
            <person name="Tang H."/>
            <person name="Krishnakumar V."/>
            <person name="Bidwell S."/>
            <person name="Rosen B."/>
            <person name="Chan A."/>
            <person name="Zhou S."/>
            <person name="Gentzbittel L."/>
            <person name="Childs K.L."/>
            <person name="Yandell M."/>
            <person name="Gundlach H."/>
            <person name="Mayer K.F."/>
            <person name="Schwartz D.C."/>
            <person name="Town C.D."/>
        </authorList>
    </citation>
    <scope>GENOME REANNOTATION</scope>
    <source>
        <strain evidence="2">A17</strain>
        <strain evidence="4 5">cv. Jemalong A17</strain>
    </source>
</reference>
<dbReference type="SUPFAM" id="SSF52058">
    <property type="entry name" value="L domain-like"/>
    <property type="match status" value="1"/>
</dbReference>
<dbReference type="InterPro" id="IPR055411">
    <property type="entry name" value="LRR_FXL15/At3g58940/PEG3-like"/>
</dbReference>
<dbReference type="SUPFAM" id="SSF81383">
    <property type="entry name" value="F-box domain"/>
    <property type="match status" value="1"/>
</dbReference>
<evidence type="ECO:0000313" key="2">
    <source>
        <dbReference type="EMBL" id="KEH26143.1"/>
    </source>
</evidence>
<reference evidence="3" key="4">
    <citation type="journal article" date="2018" name="Nat. Plants">
        <title>Whole-genome landscape of Medicago truncatula symbiotic genes.</title>
        <authorList>
            <person name="Pecrix Y."/>
            <person name="Gamas P."/>
            <person name="Carrere S."/>
        </authorList>
    </citation>
    <scope>NUCLEOTIDE SEQUENCE</scope>
    <source>
        <tissue evidence="3">Leaves</tissue>
    </source>
</reference>
<evidence type="ECO:0000259" key="1">
    <source>
        <dbReference type="PROSITE" id="PS50181"/>
    </source>
</evidence>
<dbReference type="InterPro" id="IPR036047">
    <property type="entry name" value="F-box-like_dom_sf"/>
</dbReference>
<dbReference type="EnsemblPlants" id="KEH26143">
    <property type="protein sequence ID" value="KEH26143"/>
    <property type="gene ID" value="MTR_6g045333"/>
</dbReference>
<dbReference type="SMART" id="SM00579">
    <property type="entry name" value="FBD"/>
    <property type="match status" value="1"/>
</dbReference>
<dbReference type="InterPro" id="IPR050232">
    <property type="entry name" value="FBL13/AtMIF1-like"/>
</dbReference>
<dbReference type="OrthoDB" id="1417300at2759"/>
<dbReference type="EMBL" id="CM001222">
    <property type="protein sequence ID" value="KEH26143.1"/>
    <property type="molecule type" value="Genomic_DNA"/>
</dbReference>
<dbReference type="InterPro" id="IPR006566">
    <property type="entry name" value="FBD"/>
</dbReference>
<dbReference type="Pfam" id="PF24758">
    <property type="entry name" value="LRR_At5g56370"/>
    <property type="match status" value="1"/>
</dbReference>
<dbReference type="InterPro" id="IPR032675">
    <property type="entry name" value="LRR_dom_sf"/>
</dbReference>
<dbReference type="Pfam" id="PF08387">
    <property type="entry name" value="FBD"/>
    <property type="match status" value="1"/>
</dbReference>